<dbReference type="RefSeq" id="WP_345657300.1">
    <property type="nucleotide sequence ID" value="NZ_BAABKB010000039.1"/>
</dbReference>
<organism evidence="1 2">
    <name type="scientific">Streptomyces siamensis</name>
    <dbReference type="NCBI Taxonomy" id="1274986"/>
    <lineage>
        <taxon>Bacteria</taxon>
        <taxon>Bacillati</taxon>
        <taxon>Actinomycetota</taxon>
        <taxon>Actinomycetes</taxon>
        <taxon>Kitasatosporales</taxon>
        <taxon>Streptomycetaceae</taxon>
        <taxon>Streptomyces</taxon>
    </lineage>
</organism>
<proteinExistence type="predicted"/>
<dbReference type="Proteomes" id="UP001501759">
    <property type="component" value="Unassembled WGS sequence"/>
</dbReference>
<evidence type="ECO:0000313" key="1">
    <source>
        <dbReference type="EMBL" id="GAA5032538.1"/>
    </source>
</evidence>
<reference evidence="2" key="1">
    <citation type="journal article" date="2019" name="Int. J. Syst. Evol. Microbiol.">
        <title>The Global Catalogue of Microorganisms (GCM) 10K type strain sequencing project: providing services to taxonomists for standard genome sequencing and annotation.</title>
        <authorList>
            <consortium name="The Broad Institute Genomics Platform"/>
            <consortium name="The Broad Institute Genome Sequencing Center for Infectious Disease"/>
            <person name="Wu L."/>
            <person name="Ma J."/>
        </authorList>
    </citation>
    <scope>NUCLEOTIDE SEQUENCE [LARGE SCALE GENOMIC DNA]</scope>
    <source>
        <strain evidence="2">JCM 18409</strain>
    </source>
</reference>
<name>A0ABP9JIX4_9ACTN</name>
<evidence type="ECO:0000313" key="2">
    <source>
        <dbReference type="Proteomes" id="UP001501759"/>
    </source>
</evidence>
<keyword evidence="2" id="KW-1185">Reference proteome</keyword>
<gene>
    <name evidence="1" type="ORF">GCM10023335_75180</name>
</gene>
<comment type="caution">
    <text evidence="1">The sequence shown here is derived from an EMBL/GenBank/DDBJ whole genome shotgun (WGS) entry which is preliminary data.</text>
</comment>
<protein>
    <submittedName>
        <fullName evidence="1">Uncharacterized protein</fullName>
    </submittedName>
</protein>
<accession>A0ABP9JIX4</accession>
<dbReference type="EMBL" id="BAABKB010000039">
    <property type="protein sequence ID" value="GAA5032538.1"/>
    <property type="molecule type" value="Genomic_DNA"/>
</dbReference>
<sequence>MVFLGPAGQAVQQRWTAAVLTVSFEDLPPVSLNPHGSGTAVGPSLWSATAGRHVAVDSNAMRTQPTILDRDRT</sequence>